<sequence length="899" mass="103712">KLFKQGCPWDSPLNDKLISEWQTIVNDWNGEISIPRQLVHGTLPNSDSIEIHAFGDASQTAYCACVYLRIKTSHGFETPLIFAKTKLHPLSKDLTIPKMEIMGMWLAAKISTFVANELKIQTSQKFIWADSQISFFWFKKFPKDVFITNRLKAVLASNVDVLFVPGKLNPADLGTRGISFDELKNAESWWHGPKFLQQEKQFWPKIPKIGADLTQTITALIATTGTEDTLTLQNVETIREHEIDTNLSWTDFKKKIAMKIRNIENEHDLLPQDLLEAENLLIKQEQIIYTTSEIKKHLKLAKNDFGIYCIQTRFDHADLINPHPIFLPKNSPITKMIVMDTHEKLHHSGIPHTLSKIRETYWITCGRITVQKTLQKCKVCKIWKGKPFALPNMPQLPSSRVNKSKPFENTGVDYCGPFKIKGQKEKSWIILFTCFTTRLIHLEPVTSMASGDFLQSFRRFIARRGLPQYILSDNAKQFKTTATALDKIWQESIHDPQAINFFNESGISWDYITEREVFMKDLSHCFWTLLNEIESTINSRPLTYVYANEPFVIRPIDFIIPNVGIQIPATATDDHMNDSTYLPSTSGGGEGLVERYYKTIQYLDKFWTLWSKDYLNLLRERNNDIHKNKRGSIQRIPIINERVIVYETDTPRGNWKVAKINKLIESSDGKIRSAEIQYDEGFVTKRAINHLFPLEENVDEICMIQIENQENTKFDSFHSFVSACKLSTSSVKNSQMDQDRNINMSNVDNISMEDMSSDEEPIEKIYEKEFPDIKVMSHVVVVRPDPNKMKEKQFSEQIKANDSKVMETKNQQGMVVNLVKSEIVDLQIQLQTVMDGLDKNKSVNENEVEKLNININKVMSGIKAANAIEQEKVDLQQENFEIRNERRKLREKMNCPRGQ</sequence>
<protein>
    <submittedName>
        <fullName evidence="2">Integrase catalytic domain-containing protein</fullName>
    </submittedName>
</protein>
<evidence type="ECO:0000313" key="2">
    <source>
        <dbReference type="WBParaSite" id="PS1159_v2.g1902.t1"/>
    </source>
</evidence>
<organism evidence="1 2">
    <name type="scientific">Panagrolaimus sp. PS1159</name>
    <dbReference type="NCBI Taxonomy" id="55785"/>
    <lineage>
        <taxon>Eukaryota</taxon>
        <taxon>Metazoa</taxon>
        <taxon>Ecdysozoa</taxon>
        <taxon>Nematoda</taxon>
        <taxon>Chromadorea</taxon>
        <taxon>Rhabditida</taxon>
        <taxon>Tylenchina</taxon>
        <taxon>Panagrolaimomorpha</taxon>
        <taxon>Panagrolaimoidea</taxon>
        <taxon>Panagrolaimidae</taxon>
        <taxon>Panagrolaimus</taxon>
    </lineage>
</organism>
<name>A0AC35FMA1_9BILA</name>
<evidence type="ECO:0000313" key="1">
    <source>
        <dbReference type="Proteomes" id="UP000887580"/>
    </source>
</evidence>
<dbReference type="Proteomes" id="UP000887580">
    <property type="component" value="Unplaced"/>
</dbReference>
<proteinExistence type="predicted"/>
<dbReference type="WBParaSite" id="PS1159_v2.g1902.t1">
    <property type="protein sequence ID" value="PS1159_v2.g1902.t1"/>
    <property type="gene ID" value="PS1159_v2.g1902"/>
</dbReference>
<accession>A0AC35FMA1</accession>
<reference evidence="2" key="1">
    <citation type="submission" date="2022-11" db="UniProtKB">
        <authorList>
            <consortium name="WormBaseParasite"/>
        </authorList>
    </citation>
    <scope>IDENTIFICATION</scope>
</reference>